<keyword evidence="7" id="KW-0732">Signal</keyword>
<feature type="transmembrane region" description="Helical" evidence="6">
    <location>
        <begin position="439"/>
        <end position="462"/>
    </location>
</feature>
<evidence type="ECO:0000256" key="3">
    <source>
        <dbReference type="ARBA" id="ARBA00022692"/>
    </source>
</evidence>
<feature type="transmembrane region" description="Helical" evidence="6">
    <location>
        <begin position="411"/>
        <end position="432"/>
    </location>
</feature>
<keyword evidence="4 6" id="KW-1133">Transmembrane helix</keyword>
<feature type="transmembrane region" description="Helical" evidence="6">
    <location>
        <begin position="126"/>
        <end position="150"/>
    </location>
</feature>
<evidence type="ECO:0000256" key="4">
    <source>
        <dbReference type="ARBA" id="ARBA00022989"/>
    </source>
</evidence>
<feature type="transmembrane region" description="Helical" evidence="6">
    <location>
        <begin position="171"/>
        <end position="190"/>
    </location>
</feature>
<feature type="transmembrane region" description="Helical" evidence="6">
    <location>
        <begin position="238"/>
        <end position="256"/>
    </location>
</feature>
<evidence type="ECO:0000313" key="8">
    <source>
        <dbReference type="EMBL" id="URD79028.1"/>
    </source>
</evidence>
<evidence type="ECO:0000256" key="2">
    <source>
        <dbReference type="ARBA" id="ARBA00010199"/>
    </source>
</evidence>
<name>A0A9E7EL42_9LILI</name>
<feature type="transmembrane region" description="Helical" evidence="6">
    <location>
        <begin position="369"/>
        <end position="391"/>
    </location>
</feature>
<dbReference type="CDD" id="cd13132">
    <property type="entry name" value="MATE_eukaryotic"/>
    <property type="match status" value="1"/>
</dbReference>
<dbReference type="Pfam" id="PF01554">
    <property type="entry name" value="MatE"/>
    <property type="match status" value="2"/>
</dbReference>
<sequence length="509" mass="54693">MELYALSALLRLLLHLHDSHAQIYPRIVFLQEEQTKREPDQATLPSHPSAMKPPPLAIEVEAPAAAVVLLPSSPPRWAAGIIKRTVLSELRSQRGIALPLAAMNLTWFAKTAITTAFLGRLGELELAGGALGFTFANVTGFSVLTGLCAAMEPICGQAYGAKNHKLLRKTLLMATILLLLASLPISFLWLNVDRILLRFGQQRDIAGLARSSAIALAFHVPLNVALSKAKGLQGVSTAIWLTDLTVVLMLASYVVVTERARRRGDGAGGCAEEEGGRRWWEQSLVEWATLLKLSAPCCLTTCLEWWCYEILVLLTGRLPDARRMVSVVAVVLNFDYLLYSVMLSLATCASTRVSNELGAGRPRAARESAYVSLVLSVLAGFTGGAAMASARGRWGRLFSHEPGVVDGVRKMMRLMALVEVVNFPLAACGGIVRGTARPWLGMYASVGGFYLVALPLAVVMGFTAKLGLGGLLLGFLVGTLTSAALLVVFVACIDWDEEARNARSLAGKA</sequence>
<organism evidence="8 9">
    <name type="scientific">Musa troglodytarum</name>
    <name type="common">fe'i banana</name>
    <dbReference type="NCBI Taxonomy" id="320322"/>
    <lineage>
        <taxon>Eukaryota</taxon>
        <taxon>Viridiplantae</taxon>
        <taxon>Streptophyta</taxon>
        <taxon>Embryophyta</taxon>
        <taxon>Tracheophyta</taxon>
        <taxon>Spermatophyta</taxon>
        <taxon>Magnoliopsida</taxon>
        <taxon>Liliopsida</taxon>
        <taxon>Zingiberales</taxon>
        <taxon>Musaceae</taxon>
        <taxon>Musa</taxon>
    </lineage>
</organism>
<feature type="chain" id="PRO_5039067158" description="Protein DETOXIFICATION" evidence="7">
    <location>
        <begin position="22"/>
        <end position="509"/>
    </location>
</feature>
<accession>A0A9E7EL42</accession>
<dbReference type="OrthoDB" id="2126698at2759"/>
<evidence type="ECO:0000313" key="9">
    <source>
        <dbReference type="Proteomes" id="UP001055439"/>
    </source>
</evidence>
<dbReference type="GO" id="GO:0016020">
    <property type="term" value="C:membrane"/>
    <property type="evidence" value="ECO:0007669"/>
    <property type="project" value="UniProtKB-SubCell"/>
</dbReference>
<dbReference type="PANTHER" id="PTHR11206">
    <property type="entry name" value="MULTIDRUG RESISTANCE PROTEIN"/>
    <property type="match status" value="1"/>
</dbReference>
<comment type="similarity">
    <text evidence="2 6">Belongs to the multi antimicrobial extrusion (MATE) (TC 2.A.66.1) family.</text>
</comment>
<reference evidence="8" key="1">
    <citation type="submission" date="2022-05" db="EMBL/GenBank/DDBJ databases">
        <title>The Musa troglodytarum L. genome provides insights into the mechanism of non-climacteric behaviour and enrichment of carotenoids.</title>
        <authorList>
            <person name="Wang J."/>
        </authorList>
    </citation>
    <scope>NUCLEOTIDE SEQUENCE</scope>
    <source>
        <tissue evidence="8">Leaf</tissue>
    </source>
</reference>
<dbReference type="InterPro" id="IPR045069">
    <property type="entry name" value="MATE_euk"/>
</dbReference>
<dbReference type="Proteomes" id="UP001055439">
    <property type="component" value="Chromosome 10"/>
</dbReference>
<keyword evidence="3 6" id="KW-0812">Transmembrane</keyword>
<proteinExistence type="inferred from homology"/>
<dbReference type="EMBL" id="CP097503">
    <property type="protein sequence ID" value="URD79028.1"/>
    <property type="molecule type" value="Genomic_DNA"/>
</dbReference>
<dbReference type="GO" id="GO:0015297">
    <property type="term" value="F:antiporter activity"/>
    <property type="evidence" value="ECO:0007669"/>
    <property type="project" value="InterPro"/>
</dbReference>
<comment type="caution">
    <text evidence="6">Lacks conserved residue(s) required for the propagation of feature annotation.</text>
</comment>
<feature type="transmembrane region" description="Helical" evidence="6">
    <location>
        <begin position="468"/>
        <end position="493"/>
    </location>
</feature>
<comment type="subcellular location">
    <subcellularLocation>
        <location evidence="1">Membrane</location>
        <topology evidence="1">Multi-pass membrane protein</topology>
    </subcellularLocation>
</comment>
<keyword evidence="9" id="KW-1185">Reference proteome</keyword>
<evidence type="ECO:0000256" key="6">
    <source>
        <dbReference type="RuleBase" id="RU004914"/>
    </source>
</evidence>
<protein>
    <recommendedName>
        <fullName evidence="6">Protein DETOXIFICATION</fullName>
    </recommendedName>
    <alternativeName>
        <fullName evidence="6">Multidrug and toxic compound extrusion protein</fullName>
    </alternativeName>
</protein>
<gene>
    <name evidence="8" type="ORF">MUK42_02612</name>
</gene>
<dbReference type="AlphaFoldDB" id="A0A9E7EL42"/>
<feature type="signal peptide" evidence="7">
    <location>
        <begin position="1"/>
        <end position="21"/>
    </location>
</feature>
<dbReference type="GO" id="GO:0042910">
    <property type="term" value="F:xenobiotic transmembrane transporter activity"/>
    <property type="evidence" value="ECO:0007669"/>
    <property type="project" value="InterPro"/>
</dbReference>
<evidence type="ECO:0000256" key="1">
    <source>
        <dbReference type="ARBA" id="ARBA00004141"/>
    </source>
</evidence>
<keyword evidence="5 6" id="KW-0472">Membrane</keyword>
<dbReference type="GO" id="GO:1990961">
    <property type="term" value="P:xenobiotic detoxification by transmembrane export across the plasma membrane"/>
    <property type="evidence" value="ECO:0007669"/>
    <property type="project" value="InterPro"/>
</dbReference>
<evidence type="ECO:0000256" key="5">
    <source>
        <dbReference type="ARBA" id="ARBA00023136"/>
    </source>
</evidence>
<evidence type="ECO:0000256" key="7">
    <source>
        <dbReference type="SAM" id="SignalP"/>
    </source>
</evidence>
<dbReference type="InterPro" id="IPR002528">
    <property type="entry name" value="MATE_fam"/>
</dbReference>